<evidence type="ECO:0000313" key="3">
    <source>
        <dbReference type="Proteomes" id="UP000187367"/>
    </source>
</evidence>
<keyword evidence="3" id="KW-1185">Reference proteome</keyword>
<comment type="caution">
    <text evidence="2">The sequence shown here is derived from an EMBL/GenBank/DDBJ whole genome shotgun (WGS) entry which is preliminary data.</text>
</comment>
<proteinExistence type="predicted"/>
<dbReference type="EMBL" id="MTJL01000007">
    <property type="protein sequence ID" value="OMI08439.1"/>
    <property type="molecule type" value="Genomic_DNA"/>
</dbReference>
<dbReference type="AlphaFoldDB" id="A0A1R1QUV1"/>
<dbReference type="Proteomes" id="UP000187367">
    <property type="component" value="Unassembled WGS sequence"/>
</dbReference>
<feature type="signal peptide" evidence="1">
    <location>
        <begin position="1"/>
        <end position="33"/>
    </location>
</feature>
<protein>
    <submittedName>
        <fullName evidence="2">Uncharacterized protein</fullName>
    </submittedName>
</protein>
<reference evidence="2 3" key="1">
    <citation type="submission" date="2017-01" db="EMBL/GenBank/DDBJ databases">
        <title>Bacillus phylogenomics.</title>
        <authorList>
            <person name="Dunlap C."/>
        </authorList>
    </citation>
    <scope>NUCLEOTIDE SEQUENCE [LARGE SCALE GENOMIC DNA]</scope>
    <source>
        <strain evidence="2 3">NRRL B-41282</strain>
    </source>
</reference>
<evidence type="ECO:0000256" key="1">
    <source>
        <dbReference type="SAM" id="SignalP"/>
    </source>
</evidence>
<evidence type="ECO:0000313" key="2">
    <source>
        <dbReference type="EMBL" id="OMI08439.1"/>
    </source>
</evidence>
<name>A0A1R1QUV1_9BACI</name>
<feature type="chain" id="PRO_5013249470" evidence="1">
    <location>
        <begin position="34"/>
        <end position="204"/>
    </location>
</feature>
<sequence length="204" mass="22230">MTKIVKHIVRLVVLTAAALLLVFSTAFSNSAKAAGENKDAAYKIEAGANEGATRIFGIVIQSIIVEDGEYQFDSEKAQQLGLTKTEAAAVQKIWDLLSEKLEILSQSFYVKDGELIFDSEKAQELGLSEEEAAAVEQVWDSVSKVITALSVSIYEEDGEYGFDADLAIEAGLAEEEAKVLDTFFGSLTQEQLKSIYEALHHSLT</sequence>
<dbReference type="RefSeq" id="WP_076797440.1">
    <property type="nucleotide sequence ID" value="NZ_JARMMH010000004.1"/>
</dbReference>
<accession>A0A1R1QUV1</accession>
<gene>
    <name evidence="2" type="ORF">BW143_05180</name>
</gene>
<keyword evidence="1" id="KW-0732">Signal</keyword>
<organism evidence="2 3">
    <name type="scientific">Bacillus swezeyi</name>
    <dbReference type="NCBI Taxonomy" id="1925020"/>
    <lineage>
        <taxon>Bacteria</taxon>
        <taxon>Bacillati</taxon>
        <taxon>Bacillota</taxon>
        <taxon>Bacilli</taxon>
        <taxon>Bacillales</taxon>
        <taxon>Bacillaceae</taxon>
        <taxon>Bacillus</taxon>
    </lineage>
</organism>